<sequence>MKIPSFLPVAVIAILSTSVSVNGVVNFNLDFDSTVDSVKEVLTSMKNALVVKSEVIRRLAEQTMRDQVRQEERIRHEGDSGIVQTRSYEEGSMNYHSSSHAEHSFASLYDRPTSKETMGFGEVIAVINGVEFRTHRTDYSLVMPHRTSSGFLDTEPIPRSPVPPSVLSKGTVQAQIEEMAEYFRAFKTQNTTHRNYRPYFRPVLCYLEAAWMADPGLGGKPENWFSVGRTFFGANTWSELHDRARTDFLTGTRDRSGRSAYLPTIITHIDPETGEPVYAQWNFRPICQPIAEDLPTSYLRQVKDYAYAAERGLSVDETLYKRGAHFVLDEKQKPGYGKRKVLEELISQVPGLDNGPAEQNRTVFNNPPERHWTGQGILNSGYYSHWYSNGLQLGRIAMPRGFSDRNLFVADTTQPQIAEIPMNFCKTRHFCVVQKLRLSYMIPMEIIYTTPLASWNPHKVKDYGVDKVSYRVGGKNGRSQARAFLGIYDKFFYQTPAAFFSGSVAADPFVMDDRLREYWVLDDQNVPRRVEASGVRTILPTITGGVGEVRTRYPVAPVHWRGGAVWKELSAFHDSLSQ</sequence>
<evidence type="ECO:0000256" key="1">
    <source>
        <dbReference type="SAM" id="SignalP"/>
    </source>
</evidence>
<keyword evidence="1" id="KW-0732">Signal</keyword>
<dbReference type="AlphaFoldDB" id="A0AAE0YMD5"/>
<name>A0AAE0YMD5_9GAST</name>
<evidence type="ECO:0000313" key="3">
    <source>
        <dbReference type="Proteomes" id="UP001283361"/>
    </source>
</evidence>
<dbReference type="Proteomes" id="UP001283361">
    <property type="component" value="Unassembled WGS sequence"/>
</dbReference>
<feature type="signal peptide" evidence="1">
    <location>
        <begin position="1"/>
        <end position="23"/>
    </location>
</feature>
<keyword evidence="3" id="KW-1185">Reference proteome</keyword>
<protein>
    <submittedName>
        <fullName evidence="2">Uncharacterized protein</fullName>
    </submittedName>
</protein>
<accession>A0AAE0YMD5</accession>
<proteinExistence type="predicted"/>
<dbReference type="EMBL" id="JAWDGP010005839">
    <property type="protein sequence ID" value="KAK3751095.1"/>
    <property type="molecule type" value="Genomic_DNA"/>
</dbReference>
<reference evidence="2" key="1">
    <citation type="journal article" date="2023" name="G3 (Bethesda)">
        <title>A reference genome for the long-term kleptoplast-retaining sea slug Elysia crispata morphotype clarki.</title>
        <authorList>
            <person name="Eastman K.E."/>
            <person name="Pendleton A.L."/>
            <person name="Shaikh M.A."/>
            <person name="Suttiyut T."/>
            <person name="Ogas R."/>
            <person name="Tomko P."/>
            <person name="Gavelis G."/>
            <person name="Widhalm J.R."/>
            <person name="Wisecaver J.H."/>
        </authorList>
    </citation>
    <scope>NUCLEOTIDE SEQUENCE</scope>
    <source>
        <strain evidence="2">ECLA1</strain>
    </source>
</reference>
<evidence type="ECO:0000313" key="2">
    <source>
        <dbReference type="EMBL" id="KAK3751095.1"/>
    </source>
</evidence>
<comment type="caution">
    <text evidence="2">The sequence shown here is derived from an EMBL/GenBank/DDBJ whole genome shotgun (WGS) entry which is preliminary data.</text>
</comment>
<gene>
    <name evidence="2" type="ORF">RRG08_019304</name>
</gene>
<feature type="chain" id="PRO_5042058271" evidence="1">
    <location>
        <begin position="24"/>
        <end position="578"/>
    </location>
</feature>
<organism evidence="2 3">
    <name type="scientific">Elysia crispata</name>
    <name type="common">lettuce slug</name>
    <dbReference type="NCBI Taxonomy" id="231223"/>
    <lineage>
        <taxon>Eukaryota</taxon>
        <taxon>Metazoa</taxon>
        <taxon>Spiralia</taxon>
        <taxon>Lophotrochozoa</taxon>
        <taxon>Mollusca</taxon>
        <taxon>Gastropoda</taxon>
        <taxon>Heterobranchia</taxon>
        <taxon>Euthyneura</taxon>
        <taxon>Panpulmonata</taxon>
        <taxon>Sacoglossa</taxon>
        <taxon>Placobranchoidea</taxon>
        <taxon>Plakobranchidae</taxon>
        <taxon>Elysia</taxon>
    </lineage>
</organism>